<comment type="caution">
    <text evidence="2">The sequence shown here is derived from an EMBL/GenBank/DDBJ whole genome shotgun (WGS) entry which is preliminary data.</text>
</comment>
<evidence type="ECO:0000313" key="2">
    <source>
        <dbReference type="EMBL" id="GIH75638.1"/>
    </source>
</evidence>
<sequence>MRETAQDHGSRTRETAEQDRLRLAVIIGSTRNGRFGPTVAGWFAARARRRGDLVIDLIDLAETGLPQTLVDHDDPVPARVRELAARLAAADAFVVVTPEYNRSFPAPLKTAIDWYCEEWRAKPVAFVAYGRDSGGLHAVGQLCQVFTELDAVAVRDAVLLPRYWELFAADGSWPKAAADCNAAATVTLDRLSWWARALRDARARHAYPV</sequence>
<dbReference type="RefSeq" id="WP_203890307.1">
    <property type="nucleotide sequence ID" value="NZ_BOOH01000017.1"/>
</dbReference>
<evidence type="ECO:0000313" key="3">
    <source>
        <dbReference type="Proteomes" id="UP000616724"/>
    </source>
</evidence>
<reference evidence="2 3" key="1">
    <citation type="submission" date="2021-01" db="EMBL/GenBank/DDBJ databases">
        <title>Whole genome shotgun sequence of Planobispora longispora NBRC 13918.</title>
        <authorList>
            <person name="Komaki H."/>
            <person name="Tamura T."/>
        </authorList>
    </citation>
    <scope>NUCLEOTIDE SEQUENCE [LARGE SCALE GENOMIC DNA]</scope>
    <source>
        <strain evidence="2 3">NBRC 13918</strain>
    </source>
</reference>
<proteinExistence type="predicted"/>
<dbReference type="PANTHER" id="PTHR30543:SF21">
    <property type="entry name" value="NAD(P)H-DEPENDENT FMN REDUCTASE LOT6"/>
    <property type="match status" value="1"/>
</dbReference>
<dbReference type="Pfam" id="PF03358">
    <property type="entry name" value="FMN_red"/>
    <property type="match status" value="1"/>
</dbReference>
<dbReference type="EMBL" id="BOOH01000017">
    <property type="protein sequence ID" value="GIH75638.1"/>
    <property type="molecule type" value="Genomic_DNA"/>
</dbReference>
<dbReference type="InterPro" id="IPR029039">
    <property type="entry name" value="Flavoprotein-like_sf"/>
</dbReference>
<organism evidence="2 3">
    <name type="scientific">Planobispora longispora</name>
    <dbReference type="NCBI Taxonomy" id="28887"/>
    <lineage>
        <taxon>Bacteria</taxon>
        <taxon>Bacillati</taxon>
        <taxon>Actinomycetota</taxon>
        <taxon>Actinomycetes</taxon>
        <taxon>Streptosporangiales</taxon>
        <taxon>Streptosporangiaceae</taxon>
        <taxon>Planobispora</taxon>
    </lineage>
</organism>
<dbReference type="GO" id="GO:0005829">
    <property type="term" value="C:cytosol"/>
    <property type="evidence" value="ECO:0007669"/>
    <property type="project" value="TreeGrafter"/>
</dbReference>
<keyword evidence="3" id="KW-1185">Reference proteome</keyword>
<evidence type="ECO:0000259" key="1">
    <source>
        <dbReference type="Pfam" id="PF03358"/>
    </source>
</evidence>
<dbReference type="SUPFAM" id="SSF52218">
    <property type="entry name" value="Flavoproteins"/>
    <property type="match status" value="1"/>
</dbReference>
<gene>
    <name evidence="2" type="ORF">Plo01_20670</name>
</gene>
<name>A0A8J3RIM5_9ACTN</name>
<accession>A0A8J3RIM5</accession>
<dbReference type="Gene3D" id="3.40.50.360">
    <property type="match status" value="1"/>
</dbReference>
<dbReference type="Proteomes" id="UP000616724">
    <property type="component" value="Unassembled WGS sequence"/>
</dbReference>
<dbReference type="GO" id="GO:0010181">
    <property type="term" value="F:FMN binding"/>
    <property type="evidence" value="ECO:0007669"/>
    <property type="project" value="TreeGrafter"/>
</dbReference>
<dbReference type="PANTHER" id="PTHR30543">
    <property type="entry name" value="CHROMATE REDUCTASE"/>
    <property type="match status" value="1"/>
</dbReference>
<protein>
    <submittedName>
        <fullName evidence="2">FMN reductase</fullName>
    </submittedName>
</protein>
<dbReference type="InterPro" id="IPR005025">
    <property type="entry name" value="FMN_Rdtase-like_dom"/>
</dbReference>
<dbReference type="GO" id="GO:0016491">
    <property type="term" value="F:oxidoreductase activity"/>
    <property type="evidence" value="ECO:0007669"/>
    <property type="project" value="InterPro"/>
</dbReference>
<feature type="domain" description="NADPH-dependent FMN reductase-like" evidence="1">
    <location>
        <begin position="22"/>
        <end position="164"/>
    </location>
</feature>
<dbReference type="AlphaFoldDB" id="A0A8J3RIM5"/>
<dbReference type="InterPro" id="IPR050712">
    <property type="entry name" value="NAD(P)H-dep_reductase"/>
</dbReference>